<dbReference type="SUPFAM" id="SSF52540">
    <property type="entry name" value="P-loop containing nucleoside triphosphate hydrolases"/>
    <property type="match status" value="1"/>
</dbReference>
<evidence type="ECO:0000256" key="5">
    <source>
        <dbReference type="ARBA" id="ARBA00022840"/>
    </source>
</evidence>
<evidence type="ECO:0000256" key="2">
    <source>
        <dbReference type="ARBA" id="ARBA00022475"/>
    </source>
</evidence>
<keyword evidence="10" id="KW-0449">Lipoprotein</keyword>
<protein>
    <recommendedName>
        <fullName evidence="8">Lipoprotein-releasing system ATP-binding protein LolD</fullName>
        <ecNumber evidence="8">7.6.2.-</ecNumber>
    </recommendedName>
</protein>
<dbReference type="InterPro" id="IPR003593">
    <property type="entry name" value="AAA+_ATPase"/>
</dbReference>
<comment type="caution">
    <text evidence="10">The sequence shown here is derived from an EMBL/GenBank/DDBJ whole genome shotgun (WGS) entry which is preliminary data.</text>
</comment>
<dbReference type="CDD" id="cd03255">
    <property type="entry name" value="ABC_MJ0796_LolCDE_FtsE"/>
    <property type="match status" value="1"/>
</dbReference>
<dbReference type="Pfam" id="PF00005">
    <property type="entry name" value="ABC_tran"/>
    <property type="match status" value="1"/>
</dbReference>
<comment type="function">
    <text evidence="8">Part of the ABC transporter complex LolCDE involved in the translocation of mature outer membrane-directed lipoproteins, from the inner membrane to the periplasmic chaperone, LolA. Responsible for the formation of the LolA-lipoprotein complex in an ATP-dependent manner.</text>
</comment>
<evidence type="ECO:0000256" key="4">
    <source>
        <dbReference type="ARBA" id="ARBA00022741"/>
    </source>
</evidence>
<accession>A0ABV4NRI0</accession>
<reference evidence="10 11" key="1">
    <citation type="submission" date="2024-08" db="EMBL/GenBank/DDBJ databases">
        <authorList>
            <person name="Ishaq N."/>
        </authorList>
    </citation>
    <scope>NUCLEOTIDE SEQUENCE [LARGE SCALE GENOMIC DNA]</scope>
    <source>
        <strain evidence="10 11">JCM 30400</strain>
    </source>
</reference>
<keyword evidence="7 8" id="KW-0472">Membrane</keyword>
<dbReference type="InterPro" id="IPR003439">
    <property type="entry name" value="ABC_transporter-like_ATP-bd"/>
</dbReference>
<evidence type="ECO:0000256" key="3">
    <source>
        <dbReference type="ARBA" id="ARBA00022519"/>
    </source>
</evidence>
<dbReference type="PROSITE" id="PS00211">
    <property type="entry name" value="ABC_TRANSPORTER_1"/>
    <property type="match status" value="1"/>
</dbReference>
<dbReference type="Gene3D" id="3.40.50.300">
    <property type="entry name" value="P-loop containing nucleotide triphosphate hydrolases"/>
    <property type="match status" value="1"/>
</dbReference>
<keyword evidence="3 8" id="KW-0997">Cell inner membrane</keyword>
<keyword evidence="2 8" id="KW-1003">Cell membrane</keyword>
<keyword evidence="6 8" id="KW-1278">Translocase</keyword>
<dbReference type="EC" id="7.6.2.-" evidence="8"/>
<organism evidence="10 11">
    <name type="scientific">Microbulbifer echini</name>
    <dbReference type="NCBI Taxonomy" id="1529067"/>
    <lineage>
        <taxon>Bacteria</taxon>
        <taxon>Pseudomonadati</taxon>
        <taxon>Pseudomonadota</taxon>
        <taxon>Gammaproteobacteria</taxon>
        <taxon>Cellvibrionales</taxon>
        <taxon>Microbulbiferaceae</taxon>
        <taxon>Microbulbifer</taxon>
    </lineage>
</organism>
<keyword evidence="5 8" id="KW-0067">ATP-binding</keyword>
<gene>
    <name evidence="8 10" type="primary">lolD</name>
    <name evidence="10" type="ORF">ACCI51_15735</name>
</gene>
<proteinExistence type="inferred from homology"/>
<dbReference type="InterPro" id="IPR011924">
    <property type="entry name" value="LolD_lipo_ATP-bd"/>
</dbReference>
<keyword evidence="11" id="KW-1185">Reference proteome</keyword>
<dbReference type="Proteomes" id="UP001569414">
    <property type="component" value="Unassembled WGS sequence"/>
</dbReference>
<comment type="subcellular location">
    <subcellularLocation>
        <location evidence="8">Cell inner membrane</location>
        <topology evidence="8">Peripheral membrane protein</topology>
    </subcellularLocation>
</comment>
<evidence type="ECO:0000256" key="7">
    <source>
        <dbReference type="ARBA" id="ARBA00023136"/>
    </source>
</evidence>
<dbReference type="NCBIfam" id="TIGR02211">
    <property type="entry name" value="LolD_lipo_ex"/>
    <property type="match status" value="1"/>
</dbReference>
<dbReference type="GO" id="GO:0005524">
    <property type="term" value="F:ATP binding"/>
    <property type="evidence" value="ECO:0007669"/>
    <property type="project" value="UniProtKB-KW"/>
</dbReference>
<dbReference type="EMBL" id="JBGMEL010000017">
    <property type="protein sequence ID" value="MFA0792000.1"/>
    <property type="molecule type" value="Genomic_DNA"/>
</dbReference>
<dbReference type="InterPro" id="IPR015854">
    <property type="entry name" value="ABC_transpr_LolD-like"/>
</dbReference>
<keyword evidence="1 8" id="KW-0813">Transport</keyword>
<evidence type="ECO:0000259" key="9">
    <source>
        <dbReference type="PROSITE" id="PS50893"/>
    </source>
</evidence>
<dbReference type="InterPro" id="IPR017911">
    <property type="entry name" value="MacB-like_ATP-bd"/>
</dbReference>
<dbReference type="PROSITE" id="PS50893">
    <property type="entry name" value="ABC_TRANSPORTER_2"/>
    <property type="match status" value="1"/>
</dbReference>
<dbReference type="SMART" id="SM00382">
    <property type="entry name" value="AAA"/>
    <property type="match status" value="1"/>
</dbReference>
<keyword evidence="4 8" id="KW-0547">Nucleotide-binding</keyword>
<dbReference type="InterPro" id="IPR017871">
    <property type="entry name" value="ABC_transporter-like_CS"/>
</dbReference>
<evidence type="ECO:0000313" key="10">
    <source>
        <dbReference type="EMBL" id="MFA0792000.1"/>
    </source>
</evidence>
<dbReference type="RefSeq" id="WP_299588240.1">
    <property type="nucleotide sequence ID" value="NZ_JBGMEL010000017.1"/>
</dbReference>
<comment type="subunit">
    <text evidence="8">The complex is composed of two ATP-binding proteins (LolD) and two transmembrane proteins (LolC and LolE).</text>
</comment>
<dbReference type="PANTHER" id="PTHR24220">
    <property type="entry name" value="IMPORT ATP-BINDING PROTEIN"/>
    <property type="match status" value="1"/>
</dbReference>
<dbReference type="InterPro" id="IPR027417">
    <property type="entry name" value="P-loop_NTPase"/>
</dbReference>
<evidence type="ECO:0000256" key="8">
    <source>
        <dbReference type="RuleBase" id="RU367068"/>
    </source>
</evidence>
<name>A0ABV4NRI0_9GAMM</name>
<evidence type="ECO:0000256" key="1">
    <source>
        <dbReference type="ARBA" id="ARBA00022448"/>
    </source>
</evidence>
<dbReference type="PANTHER" id="PTHR24220:SF689">
    <property type="entry name" value="LIPOPROTEIN-RELEASING SYSTEM ATP-BINDING PROTEIN LOLD"/>
    <property type="match status" value="1"/>
</dbReference>
<evidence type="ECO:0000313" key="11">
    <source>
        <dbReference type="Proteomes" id="UP001569414"/>
    </source>
</evidence>
<comment type="similarity">
    <text evidence="8">Belongs to the ABC transporter superfamily. Lipoprotein translocase (TC 3.A.1.125) family.</text>
</comment>
<feature type="domain" description="ABC transporter" evidence="9">
    <location>
        <begin position="23"/>
        <end position="249"/>
    </location>
</feature>
<evidence type="ECO:0000256" key="6">
    <source>
        <dbReference type="ARBA" id="ARBA00022967"/>
    </source>
</evidence>
<sequence length="250" mass="27305">MNSRVEIDTKQARPAQAPSEAVLACRQLRKRYRQGGRDLEVLRGVELQVERGEKLAIVGASGSGKSTLLNLLGGLDTPSTGEVWVAGQNLADLNANQRGWLRNSSLGFVYQFHHLLNEFSALENVAMPLLIGKHSVASARSEAKSMLEAVGLGERIDHKPSQLSGGERQRVAIARALVTRPACVLMDEPTGNLDRATAGEIHKLMDRLNREMSISFVIVTHDPDLAAALDRCLHLVDGELLSDWHQGNHV</sequence>